<accession>A0A7W4YYX8</accession>
<comment type="caution">
    <text evidence="1">The sequence shown here is derived from an EMBL/GenBank/DDBJ whole genome shotgun (WGS) entry which is preliminary data.</text>
</comment>
<proteinExistence type="predicted"/>
<keyword evidence="2" id="KW-1185">Reference proteome</keyword>
<evidence type="ECO:0000313" key="1">
    <source>
        <dbReference type="EMBL" id="MBB3020779.1"/>
    </source>
</evidence>
<dbReference type="Proteomes" id="UP000532010">
    <property type="component" value="Unassembled WGS sequence"/>
</dbReference>
<reference evidence="1 2" key="1">
    <citation type="submission" date="2020-08" db="EMBL/GenBank/DDBJ databases">
        <title>The Agave Microbiome: Exploring the role of microbial communities in plant adaptations to desert environments.</title>
        <authorList>
            <person name="Partida-Martinez L.P."/>
        </authorList>
    </citation>
    <scope>NUCLEOTIDE SEQUENCE [LARGE SCALE GENOMIC DNA]</scope>
    <source>
        <strain evidence="1 2">AT3.9</strain>
    </source>
</reference>
<sequence>MTAALKLDHRENHLLHQLMRTASELMTPDRLAAIQPSRVSASRAFMNQAVRERWQIKCKRFDIDERARGTALYLIEAGGYRFSFPVYSFEPSPEGRSGRIIGRAWDMMGALIEGEISSEDLETTRRELPKLYEGRATPGTLTWCRSNRSARFFDYALDALSSGRQPEVAPLGKTCYLMRNTGLDGNGTFGTRSFLTLERGHPLRWSLAAQMLSAYMMRVFAQDLLNHLARLRSPKAVPMAEELARYLGVGNGSALGLMLFVNNHPRLIDRWIFIREEALARAKMLRPNSDGGEVGQLIALLRKAIQFRREDRVVYEAFTKSDVVADNLEIALQEAELLFTRYARQQKTPELPFAELCRTLQGRIHDEALETLHSLLIELVPDVADELVQTLVVDEEETIRPEMNVRRLREIVHNDYAWAFRMDLHSERSRRYVWYKSQTAEEPRRGPREELGQVVNLGLDLPRLIIRLDADLATSDPEGSVARFLLAHPRHRAIITRVQALAGLTYHSVHADIMSEDFVPAHITRLLNVGIHGIDKARDFLNRNLRGVLFHGAPTAQDLIKGDSNTQWFYPAEPVL</sequence>
<evidence type="ECO:0000313" key="2">
    <source>
        <dbReference type="Proteomes" id="UP000532010"/>
    </source>
</evidence>
<name>A0A7W4YYX8_9HYPH</name>
<gene>
    <name evidence="1" type="ORF">FHR70_003867</name>
</gene>
<organism evidence="1 2">
    <name type="scientific">Microvirga lupini</name>
    <dbReference type="NCBI Taxonomy" id="420324"/>
    <lineage>
        <taxon>Bacteria</taxon>
        <taxon>Pseudomonadati</taxon>
        <taxon>Pseudomonadota</taxon>
        <taxon>Alphaproteobacteria</taxon>
        <taxon>Hyphomicrobiales</taxon>
        <taxon>Methylobacteriaceae</taxon>
        <taxon>Microvirga</taxon>
    </lineage>
</organism>
<dbReference type="AlphaFoldDB" id="A0A7W4YYX8"/>
<protein>
    <submittedName>
        <fullName evidence="1">Uncharacterized protein</fullName>
    </submittedName>
</protein>
<dbReference type="EMBL" id="JACHWB010000006">
    <property type="protein sequence ID" value="MBB3020779.1"/>
    <property type="molecule type" value="Genomic_DNA"/>
</dbReference>